<evidence type="ECO:0000313" key="3">
    <source>
        <dbReference type="Proteomes" id="UP000016935"/>
    </source>
</evidence>
<dbReference type="OrthoDB" id="429143at2759"/>
<sequence>MPASKRSSYRFPVANALPSYWRRQPGSVDNHRSTAELVPQADVVVIGAGYVGASIVHHLVEESLRDNRPMPSILILEAREACSGATGRNGGHLKPDPLLRAAAVLDTHGQAAAEHVASFEQRQVDAVKELVERENIDCDFEETRVIDVCTYPEGRDKMRATIDKITKANVSTAKMISFFAGKEAEEVSGIKGALSCHTYHAARLAPYHLVTRLLEKAISLGVNLQVFTPVTQVRQAADQGFRWEVDTPRGTVKTNTVIYATNAYTSALVPEMKGKIVPVRGMVARLASPTAPRLTDSYMMRFSEFEYDYMIPRPDGSIIVGGGRRDYYKDLNEWFDVADDSRLMKGGPDYFDGYMQRHFYGWEDSGMRTEEVWSGIMGYSNDEFPYVGPAVGRHGQYICAGFSGHGMPQIFLSAKAIASMVMTGDAENVDLPAPYRISQERWFEQKKHASLEAWQQVAGSEPVQARL</sequence>
<organism evidence="2 3">
    <name type="scientific">Exserohilum turcicum (strain 28A)</name>
    <name type="common">Northern leaf blight fungus</name>
    <name type="synonym">Setosphaeria turcica</name>
    <dbReference type="NCBI Taxonomy" id="671987"/>
    <lineage>
        <taxon>Eukaryota</taxon>
        <taxon>Fungi</taxon>
        <taxon>Dikarya</taxon>
        <taxon>Ascomycota</taxon>
        <taxon>Pezizomycotina</taxon>
        <taxon>Dothideomycetes</taxon>
        <taxon>Pleosporomycetidae</taxon>
        <taxon>Pleosporales</taxon>
        <taxon>Pleosporineae</taxon>
        <taxon>Pleosporaceae</taxon>
        <taxon>Exserohilum</taxon>
    </lineage>
</organism>
<reference evidence="2 3" key="1">
    <citation type="journal article" date="2012" name="PLoS Pathog.">
        <title>Diverse lifestyles and strategies of plant pathogenesis encoded in the genomes of eighteen Dothideomycetes fungi.</title>
        <authorList>
            <person name="Ohm R.A."/>
            <person name="Feau N."/>
            <person name="Henrissat B."/>
            <person name="Schoch C.L."/>
            <person name="Horwitz B.A."/>
            <person name="Barry K.W."/>
            <person name="Condon B.J."/>
            <person name="Copeland A.C."/>
            <person name="Dhillon B."/>
            <person name="Glaser F."/>
            <person name="Hesse C.N."/>
            <person name="Kosti I."/>
            <person name="LaButti K."/>
            <person name="Lindquist E.A."/>
            <person name="Lucas S."/>
            <person name="Salamov A.A."/>
            <person name="Bradshaw R.E."/>
            <person name="Ciuffetti L."/>
            <person name="Hamelin R.C."/>
            <person name="Kema G.H.J."/>
            <person name="Lawrence C."/>
            <person name="Scott J.A."/>
            <person name="Spatafora J.W."/>
            <person name="Turgeon B.G."/>
            <person name="de Wit P.J.G.M."/>
            <person name="Zhong S."/>
            <person name="Goodwin S.B."/>
            <person name="Grigoriev I.V."/>
        </authorList>
    </citation>
    <scope>NUCLEOTIDE SEQUENCE [LARGE SCALE GENOMIC DNA]</scope>
    <source>
        <strain evidence="3">28A</strain>
    </source>
</reference>
<dbReference type="Gene3D" id="3.30.9.10">
    <property type="entry name" value="D-Amino Acid Oxidase, subunit A, domain 2"/>
    <property type="match status" value="1"/>
</dbReference>
<protein>
    <recommendedName>
        <fullName evidence="1">FAD dependent oxidoreductase domain-containing protein</fullName>
    </recommendedName>
</protein>
<dbReference type="InterPro" id="IPR036188">
    <property type="entry name" value="FAD/NAD-bd_sf"/>
</dbReference>
<dbReference type="GeneID" id="19395177"/>
<accession>R0KHJ1</accession>
<dbReference type="RefSeq" id="XP_008023383.1">
    <property type="nucleotide sequence ID" value="XM_008025192.1"/>
</dbReference>
<dbReference type="HOGENOM" id="CLU_022730_0_1_1"/>
<evidence type="ECO:0000313" key="2">
    <source>
        <dbReference type="EMBL" id="EOA88684.1"/>
    </source>
</evidence>
<dbReference type="Pfam" id="PF01266">
    <property type="entry name" value="DAO"/>
    <property type="match status" value="1"/>
</dbReference>
<dbReference type="SUPFAM" id="SSF51905">
    <property type="entry name" value="FAD/NAD(P)-binding domain"/>
    <property type="match status" value="1"/>
</dbReference>
<dbReference type="eggNOG" id="ENOG502S0HA">
    <property type="taxonomic scope" value="Eukaryota"/>
</dbReference>
<proteinExistence type="predicted"/>
<keyword evidence="3" id="KW-1185">Reference proteome</keyword>
<evidence type="ECO:0000259" key="1">
    <source>
        <dbReference type="Pfam" id="PF01266"/>
    </source>
</evidence>
<dbReference type="EMBL" id="KB908526">
    <property type="protein sequence ID" value="EOA88684.1"/>
    <property type="molecule type" value="Genomic_DNA"/>
</dbReference>
<dbReference type="PANTHER" id="PTHR13847:SF279">
    <property type="entry name" value="FAD DEPENDENT OXIDOREDUCTASE DOMAIN-CONTAINING PROTEIN-RELATED"/>
    <property type="match status" value="1"/>
</dbReference>
<dbReference type="AlphaFoldDB" id="R0KHJ1"/>
<dbReference type="STRING" id="671987.R0KHJ1"/>
<dbReference type="InterPro" id="IPR006076">
    <property type="entry name" value="FAD-dep_OxRdtase"/>
</dbReference>
<dbReference type="Proteomes" id="UP000016935">
    <property type="component" value="Unassembled WGS sequence"/>
</dbReference>
<gene>
    <name evidence="2" type="ORF">SETTUDRAFT_106549</name>
</gene>
<dbReference type="Gene3D" id="3.50.50.60">
    <property type="entry name" value="FAD/NAD(P)-binding domain"/>
    <property type="match status" value="1"/>
</dbReference>
<dbReference type="PANTHER" id="PTHR13847">
    <property type="entry name" value="SARCOSINE DEHYDROGENASE-RELATED"/>
    <property type="match status" value="1"/>
</dbReference>
<name>R0KHJ1_EXST2</name>
<dbReference type="GO" id="GO:0005737">
    <property type="term" value="C:cytoplasm"/>
    <property type="evidence" value="ECO:0007669"/>
    <property type="project" value="TreeGrafter"/>
</dbReference>
<reference evidence="2 3" key="2">
    <citation type="journal article" date="2013" name="PLoS Genet.">
        <title>Comparative genome structure, secondary metabolite, and effector coding capacity across Cochliobolus pathogens.</title>
        <authorList>
            <person name="Condon B.J."/>
            <person name="Leng Y."/>
            <person name="Wu D."/>
            <person name="Bushley K.E."/>
            <person name="Ohm R.A."/>
            <person name="Otillar R."/>
            <person name="Martin J."/>
            <person name="Schackwitz W."/>
            <person name="Grimwood J."/>
            <person name="MohdZainudin N."/>
            <person name="Xue C."/>
            <person name="Wang R."/>
            <person name="Manning V.A."/>
            <person name="Dhillon B."/>
            <person name="Tu Z.J."/>
            <person name="Steffenson B.J."/>
            <person name="Salamov A."/>
            <person name="Sun H."/>
            <person name="Lowry S."/>
            <person name="LaButti K."/>
            <person name="Han J."/>
            <person name="Copeland A."/>
            <person name="Lindquist E."/>
            <person name="Barry K."/>
            <person name="Schmutz J."/>
            <person name="Baker S.E."/>
            <person name="Ciuffetti L.M."/>
            <person name="Grigoriev I.V."/>
            <person name="Zhong S."/>
            <person name="Turgeon B.G."/>
        </authorList>
    </citation>
    <scope>NUCLEOTIDE SEQUENCE [LARGE SCALE GENOMIC DNA]</scope>
    <source>
        <strain evidence="3">28A</strain>
    </source>
</reference>
<feature type="domain" description="FAD dependent oxidoreductase" evidence="1">
    <location>
        <begin position="42"/>
        <end position="419"/>
    </location>
</feature>